<dbReference type="AlphaFoldDB" id="A0AAN7QNR2"/>
<accession>A0AAN7QNR2</accession>
<proteinExistence type="predicted"/>
<evidence type="ECO:0000313" key="2">
    <source>
        <dbReference type="Proteomes" id="UP001353858"/>
    </source>
</evidence>
<dbReference type="Proteomes" id="UP001353858">
    <property type="component" value="Unassembled WGS sequence"/>
</dbReference>
<evidence type="ECO:0000313" key="1">
    <source>
        <dbReference type="EMBL" id="KAK4886563.1"/>
    </source>
</evidence>
<protein>
    <submittedName>
        <fullName evidence="1">Uncharacterized protein</fullName>
    </submittedName>
</protein>
<organism evidence="1 2">
    <name type="scientific">Aquatica leii</name>
    <dbReference type="NCBI Taxonomy" id="1421715"/>
    <lineage>
        <taxon>Eukaryota</taxon>
        <taxon>Metazoa</taxon>
        <taxon>Ecdysozoa</taxon>
        <taxon>Arthropoda</taxon>
        <taxon>Hexapoda</taxon>
        <taxon>Insecta</taxon>
        <taxon>Pterygota</taxon>
        <taxon>Neoptera</taxon>
        <taxon>Endopterygota</taxon>
        <taxon>Coleoptera</taxon>
        <taxon>Polyphaga</taxon>
        <taxon>Elateriformia</taxon>
        <taxon>Elateroidea</taxon>
        <taxon>Lampyridae</taxon>
        <taxon>Luciolinae</taxon>
        <taxon>Aquatica</taxon>
    </lineage>
</organism>
<keyword evidence="2" id="KW-1185">Reference proteome</keyword>
<reference evidence="2" key="1">
    <citation type="submission" date="2023-01" db="EMBL/GenBank/DDBJ databases">
        <title>Key to firefly adult light organ development and bioluminescence: homeobox transcription factors regulate luciferase expression and transportation to peroxisome.</title>
        <authorList>
            <person name="Fu X."/>
        </authorList>
    </citation>
    <scope>NUCLEOTIDE SEQUENCE [LARGE SCALE GENOMIC DNA]</scope>
</reference>
<gene>
    <name evidence="1" type="ORF">RN001_002834</name>
</gene>
<sequence>MRLTPSPPRSCQRVLDTKHTTVEYSKPLRPTSNCSNANITPSQNIDNGFDETQKEFYKEILRKLNLLISKVNYLEKKIDSCSKGNSNISTTDDCIDNINVFPLKTEIQLNIIEDKLKTDVTYSKKVVNNLKGSGGSHVQNVTVNILKRLFPNVIANKFILQREKKKGI</sequence>
<name>A0AAN7QNR2_9COLE</name>
<dbReference type="EMBL" id="JARPUR010000001">
    <property type="protein sequence ID" value="KAK4886563.1"/>
    <property type="molecule type" value="Genomic_DNA"/>
</dbReference>
<comment type="caution">
    <text evidence="1">The sequence shown here is derived from an EMBL/GenBank/DDBJ whole genome shotgun (WGS) entry which is preliminary data.</text>
</comment>